<sequence length="243" mass="26928">MKTSRDLFARLLILSKTREINLKELLSYSLSDYPLSLATVNGASLVKTAKAKMFEILEECLYITSKCKCHLLTTGSSPNDCVLHHEVPELQCDHEEADTRLLLHSNHAAKTHDTIIARTPDTDVFLLCIAMRRTIGKKLLVMVGTGNRFRITDTSAISDVLGQELCSCLLGFHAVSGCDSTSVFCGKGKAKPWKILQDNRDFVQSFCDLGKSSTLSQDLVMSLNVFVCLLYGDKSSKTIDECR</sequence>
<dbReference type="Proteomes" id="UP001152795">
    <property type="component" value="Unassembled WGS sequence"/>
</dbReference>
<reference evidence="1" key="1">
    <citation type="submission" date="2020-04" db="EMBL/GenBank/DDBJ databases">
        <authorList>
            <person name="Alioto T."/>
            <person name="Alioto T."/>
            <person name="Gomez Garrido J."/>
        </authorList>
    </citation>
    <scope>NUCLEOTIDE SEQUENCE</scope>
    <source>
        <strain evidence="1">A484AB</strain>
    </source>
</reference>
<keyword evidence="2" id="KW-1185">Reference proteome</keyword>
<protein>
    <submittedName>
        <fullName evidence="1">Uncharacterized protein</fullName>
    </submittedName>
</protein>
<dbReference type="PANTHER" id="PTHR46704:SF9">
    <property type="entry name" value="BHLH DOMAIN-CONTAINING PROTEIN"/>
    <property type="match status" value="1"/>
</dbReference>
<dbReference type="EMBL" id="CACRXK020009548">
    <property type="protein sequence ID" value="CAB4017441.1"/>
    <property type="molecule type" value="Genomic_DNA"/>
</dbReference>
<accession>A0A7D9J0G1</accession>
<proteinExistence type="predicted"/>
<gene>
    <name evidence="1" type="ORF">PACLA_8A018202</name>
</gene>
<evidence type="ECO:0000313" key="2">
    <source>
        <dbReference type="Proteomes" id="UP001152795"/>
    </source>
</evidence>
<name>A0A7D9J0G1_PARCT</name>
<dbReference type="PANTHER" id="PTHR46704">
    <property type="entry name" value="CXC DOMAIN-CONTAINING PROTEIN-RELATED"/>
    <property type="match status" value="1"/>
</dbReference>
<dbReference type="OrthoDB" id="6777756at2759"/>
<organism evidence="1 2">
    <name type="scientific">Paramuricea clavata</name>
    <name type="common">Red gorgonian</name>
    <name type="synonym">Violescent sea-whip</name>
    <dbReference type="NCBI Taxonomy" id="317549"/>
    <lineage>
        <taxon>Eukaryota</taxon>
        <taxon>Metazoa</taxon>
        <taxon>Cnidaria</taxon>
        <taxon>Anthozoa</taxon>
        <taxon>Octocorallia</taxon>
        <taxon>Malacalcyonacea</taxon>
        <taxon>Plexauridae</taxon>
        <taxon>Paramuricea</taxon>
    </lineage>
</organism>
<evidence type="ECO:0000313" key="1">
    <source>
        <dbReference type="EMBL" id="CAB4017441.1"/>
    </source>
</evidence>
<dbReference type="AlphaFoldDB" id="A0A7D9J0G1"/>
<comment type="caution">
    <text evidence="1">The sequence shown here is derived from an EMBL/GenBank/DDBJ whole genome shotgun (WGS) entry which is preliminary data.</text>
</comment>